<dbReference type="AlphaFoldDB" id="A0A8H7E0Z7"/>
<feature type="region of interest" description="Disordered" evidence="1">
    <location>
        <begin position="1"/>
        <end position="25"/>
    </location>
</feature>
<comment type="caution">
    <text evidence="2">The sequence shown here is derived from an EMBL/GenBank/DDBJ whole genome shotgun (WGS) entry which is preliminary data.</text>
</comment>
<proteinExistence type="predicted"/>
<reference evidence="2" key="1">
    <citation type="submission" date="2020-02" db="EMBL/GenBank/DDBJ databases">
        <authorList>
            <person name="Palmer J.M."/>
        </authorList>
    </citation>
    <scope>NUCLEOTIDE SEQUENCE</scope>
    <source>
        <strain evidence="2">EPUS1.4</strain>
        <tissue evidence="2">Thallus</tissue>
    </source>
</reference>
<keyword evidence="3" id="KW-1185">Reference proteome</keyword>
<feature type="compositionally biased region" description="Basic and acidic residues" evidence="1">
    <location>
        <begin position="11"/>
        <end position="25"/>
    </location>
</feature>
<evidence type="ECO:0000313" key="3">
    <source>
        <dbReference type="Proteomes" id="UP000606974"/>
    </source>
</evidence>
<gene>
    <name evidence="2" type="ORF">GJ744_005819</name>
</gene>
<sequence>MKMSMAAQVENSKRDTAEAPVHEEAAPASLPTALVLKPISHTDAGWEASPRSITDNWLWVKVAAYLGGAR</sequence>
<evidence type="ECO:0000313" key="2">
    <source>
        <dbReference type="EMBL" id="KAF7502436.1"/>
    </source>
</evidence>
<evidence type="ECO:0000256" key="1">
    <source>
        <dbReference type="SAM" id="MobiDB-lite"/>
    </source>
</evidence>
<dbReference type="EMBL" id="JAACFV010000253">
    <property type="protein sequence ID" value="KAF7502436.1"/>
    <property type="molecule type" value="Genomic_DNA"/>
</dbReference>
<accession>A0A8H7E0Z7</accession>
<protein>
    <submittedName>
        <fullName evidence="2">Uncharacterized protein</fullName>
    </submittedName>
</protein>
<organism evidence="2 3">
    <name type="scientific">Endocarpon pusillum</name>
    <dbReference type="NCBI Taxonomy" id="364733"/>
    <lineage>
        <taxon>Eukaryota</taxon>
        <taxon>Fungi</taxon>
        <taxon>Dikarya</taxon>
        <taxon>Ascomycota</taxon>
        <taxon>Pezizomycotina</taxon>
        <taxon>Eurotiomycetes</taxon>
        <taxon>Chaetothyriomycetidae</taxon>
        <taxon>Verrucariales</taxon>
        <taxon>Verrucariaceae</taxon>
        <taxon>Endocarpon</taxon>
    </lineage>
</organism>
<name>A0A8H7E0Z7_9EURO</name>
<dbReference type="Proteomes" id="UP000606974">
    <property type="component" value="Unassembled WGS sequence"/>
</dbReference>